<evidence type="ECO:0000256" key="5">
    <source>
        <dbReference type="ARBA" id="ARBA00023136"/>
    </source>
</evidence>
<keyword evidence="3" id="KW-0862">Zinc</keyword>
<evidence type="ECO:0000259" key="7">
    <source>
        <dbReference type="Pfam" id="PF01545"/>
    </source>
</evidence>
<dbReference type="Proteomes" id="UP000194420">
    <property type="component" value="Unassembled WGS sequence"/>
</dbReference>
<reference evidence="9" key="1">
    <citation type="submission" date="2017-04" db="EMBL/GenBank/DDBJ databases">
        <authorList>
            <person name="Varghese N."/>
            <person name="Submissions S."/>
        </authorList>
    </citation>
    <scope>NUCLEOTIDE SEQUENCE [LARGE SCALE GENOMIC DNA]</scope>
</reference>
<dbReference type="AlphaFoldDB" id="A0A1Y6FG69"/>
<name>A0A1Y6FG69_9SPHN</name>
<feature type="transmembrane region" description="Helical" evidence="6">
    <location>
        <begin position="105"/>
        <end position="127"/>
    </location>
</feature>
<keyword evidence="9" id="KW-1185">Reference proteome</keyword>
<evidence type="ECO:0000313" key="8">
    <source>
        <dbReference type="EMBL" id="SMQ73988.1"/>
    </source>
</evidence>
<keyword evidence="3" id="KW-0406">Ion transport</keyword>
<dbReference type="Pfam" id="PF01545">
    <property type="entry name" value="Cation_efflux"/>
    <property type="match status" value="1"/>
</dbReference>
<gene>
    <name evidence="8" type="ORF">SAMN06297468_2391</name>
</gene>
<accession>A0A1Y6FG69</accession>
<keyword evidence="3" id="KW-0864">Zinc transport</keyword>
<sequence length="212" mass="22811">MSCNDDFDLDSADKRRTLWIVLWLNVAIAVGFFVVAYFADSNALLANGLDNSSDAFVYALSLLALTRSQSWKRGAARFSGIMLLIFAGGVIADAVRRFIEGSEPGGLMMIAMAAIAAVVNLICLRMLQKLQQKDVNLRAATTFSFNDFISNGGIIVAGIIVMLTGANWPDLVVGIAVAGIALYGGIDILLDAHRDKHKEAGTEHIKGDEFGR</sequence>
<keyword evidence="4 6" id="KW-1133">Transmembrane helix</keyword>
<comment type="subcellular location">
    <subcellularLocation>
        <location evidence="1">Membrane</location>
        <topology evidence="1">Multi-pass membrane protein</topology>
    </subcellularLocation>
</comment>
<feature type="transmembrane region" description="Helical" evidence="6">
    <location>
        <begin position="45"/>
        <end position="66"/>
    </location>
</feature>
<evidence type="ECO:0000256" key="2">
    <source>
        <dbReference type="ARBA" id="ARBA00022692"/>
    </source>
</evidence>
<dbReference type="RefSeq" id="WP_086438283.1">
    <property type="nucleotide sequence ID" value="NZ_FXWG01000003.1"/>
</dbReference>
<dbReference type="InterPro" id="IPR058533">
    <property type="entry name" value="Cation_efflux_TM"/>
</dbReference>
<dbReference type="GO" id="GO:0005886">
    <property type="term" value="C:plasma membrane"/>
    <property type="evidence" value="ECO:0007669"/>
    <property type="project" value="TreeGrafter"/>
</dbReference>
<feature type="transmembrane region" description="Helical" evidence="6">
    <location>
        <begin position="18"/>
        <end position="39"/>
    </location>
</feature>
<keyword evidence="2 6" id="KW-0812">Transmembrane</keyword>
<dbReference type="InterPro" id="IPR027469">
    <property type="entry name" value="Cation_efflux_TMD_sf"/>
</dbReference>
<feature type="transmembrane region" description="Helical" evidence="6">
    <location>
        <begin position="148"/>
        <end position="165"/>
    </location>
</feature>
<dbReference type="InterPro" id="IPR002524">
    <property type="entry name" value="Cation_efflux"/>
</dbReference>
<dbReference type="SUPFAM" id="SSF161111">
    <property type="entry name" value="Cation efflux protein transmembrane domain-like"/>
    <property type="match status" value="1"/>
</dbReference>
<dbReference type="NCBIfam" id="TIGR01297">
    <property type="entry name" value="CDF"/>
    <property type="match status" value="1"/>
</dbReference>
<dbReference type="PANTHER" id="PTHR11562:SF17">
    <property type="entry name" value="RE54080P-RELATED"/>
    <property type="match status" value="1"/>
</dbReference>
<protein>
    <submittedName>
        <fullName evidence="8">Cation diffusion facilitator family transporter</fullName>
    </submittedName>
</protein>
<evidence type="ECO:0000256" key="3">
    <source>
        <dbReference type="ARBA" id="ARBA00022906"/>
    </source>
</evidence>
<organism evidence="8 9">
    <name type="scientific">Altererythrobacter xiamenensis</name>
    <dbReference type="NCBI Taxonomy" id="1316679"/>
    <lineage>
        <taxon>Bacteria</taxon>
        <taxon>Pseudomonadati</taxon>
        <taxon>Pseudomonadota</taxon>
        <taxon>Alphaproteobacteria</taxon>
        <taxon>Sphingomonadales</taxon>
        <taxon>Erythrobacteraceae</taxon>
        <taxon>Altererythrobacter</taxon>
    </lineage>
</organism>
<dbReference type="GO" id="GO:0005385">
    <property type="term" value="F:zinc ion transmembrane transporter activity"/>
    <property type="evidence" value="ECO:0007669"/>
    <property type="project" value="TreeGrafter"/>
</dbReference>
<dbReference type="OrthoDB" id="9799649at2"/>
<keyword evidence="3" id="KW-0813">Transport</keyword>
<feature type="domain" description="Cation efflux protein transmembrane" evidence="7">
    <location>
        <begin position="18"/>
        <end position="192"/>
    </location>
</feature>
<dbReference type="Gene3D" id="1.20.1510.10">
    <property type="entry name" value="Cation efflux protein transmembrane domain"/>
    <property type="match status" value="1"/>
</dbReference>
<proteinExistence type="predicted"/>
<feature type="transmembrane region" description="Helical" evidence="6">
    <location>
        <begin position="171"/>
        <end position="190"/>
    </location>
</feature>
<feature type="transmembrane region" description="Helical" evidence="6">
    <location>
        <begin position="78"/>
        <end position="99"/>
    </location>
</feature>
<dbReference type="InterPro" id="IPR050681">
    <property type="entry name" value="CDF/SLC30A"/>
</dbReference>
<evidence type="ECO:0000256" key="4">
    <source>
        <dbReference type="ARBA" id="ARBA00022989"/>
    </source>
</evidence>
<evidence type="ECO:0000256" key="6">
    <source>
        <dbReference type="SAM" id="Phobius"/>
    </source>
</evidence>
<evidence type="ECO:0000256" key="1">
    <source>
        <dbReference type="ARBA" id="ARBA00004141"/>
    </source>
</evidence>
<dbReference type="EMBL" id="FXWG01000003">
    <property type="protein sequence ID" value="SMQ73988.1"/>
    <property type="molecule type" value="Genomic_DNA"/>
</dbReference>
<evidence type="ECO:0000313" key="9">
    <source>
        <dbReference type="Proteomes" id="UP000194420"/>
    </source>
</evidence>
<keyword evidence="5 6" id="KW-0472">Membrane</keyword>
<dbReference type="PANTHER" id="PTHR11562">
    <property type="entry name" value="CATION EFFLUX PROTEIN/ ZINC TRANSPORTER"/>
    <property type="match status" value="1"/>
</dbReference>